<dbReference type="Gene3D" id="3.40.50.12780">
    <property type="entry name" value="N-terminal domain of ligase-like"/>
    <property type="match status" value="1"/>
</dbReference>
<dbReference type="Pfam" id="PF04443">
    <property type="entry name" value="LuxE"/>
    <property type="match status" value="1"/>
</dbReference>
<dbReference type="PANTHER" id="PTHR36932">
    <property type="entry name" value="CAPSULAR POLYSACCHARIDE BIOSYNTHESIS PROTEIN"/>
    <property type="match status" value="1"/>
</dbReference>
<dbReference type="Proteomes" id="UP000683246">
    <property type="component" value="Chromosome"/>
</dbReference>
<dbReference type="EMBL" id="CP058649">
    <property type="protein sequence ID" value="QUI21653.1"/>
    <property type="molecule type" value="Genomic_DNA"/>
</dbReference>
<evidence type="ECO:0000313" key="2">
    <source>
        <dbReference type="EMBL" id="QUI21653.1"/>
    </source>
</evidence>
<accession>A0A8J8MI50</accession>
<feature type="domain" description="Acyl-protein synthetase LuxE" evidence="1">
    <location>
        <begin position="18"/>
        <end position="364"/>
    </location>
</feature>
<dbReference type="RefSeq" id="WP_212697123.1">
    <property type="nucleotide sequence ID" value="NZ_CP058649.1"/>
</dbReference>
<reference evidence="2" key="1">
    <citation type="submission" date="2020-07" db="EMBL/GenBank/DDBJ databases">
        <title>Vallitalea pronyensis genome.</title>
        <authorList>
            <person name="Postec A."/>
        </authorList>
    </citation>
    <scope>NUCLEOTIDE SEQUENCE</scope>
    <source>
        <strain evidence="2">FatNI3</strain>
    </source>
</reference>
<gene>
    <name evidence="2" type="ORF">HZI73_04805</name>
</gene>
<dbReference type="InterPro" id="IPR007534">
    <property type="entry name" value="LuxE"/>
</dbReference>
<dbReference type="GO" id="GO:0008218">
    <property type="term" value="P:bioluminescence"/>
    <property type="evidence" value="ECO:0007669"/>
    <property type="project" value="InterPro"/>
</dbReference>
<evidence type="ECO:0000313" key="3">
    <source>
        <dbReference type="Proteomes" id="UP000683246"/>
    </source>
</evidence>
<dbReference type="InterPro" id="IPR053158">
    <property type="entry name" value="CapK_Type1_Caps_Biosynth"/>
</dbReference>
<dbReference type="PANTHER" id="PTHR36932:SF1">
    <property type="entry name" value="CAPSULAR POLYSACCHARIDE BIOSYNTHESIS PROTEIN"/>
    <property type="match status" value="1"/>
</dbReference>
<organism evidence="2 3">
    <name type="scientific">Vallitalea pronyensis</name>
    <dbReference type="NCBI Taxonomy" id="1348613"/>
    <lineage>
        <taxon>Bacteria</taxon>
        <taxon>Bacillati</taxon>
        <taxon>Bacillota</taxon>
        <taxon>Clostridia</taxon>
        <taxon>Lachnospirales</taxon>
        <taxon>Vallitaleaceae</taxon>
        <taxon>Vallitalea</taxon>
    </lineage>
</organism>
<proteinExistence type="predicted"/>
<name>A0A8J8MI50_9FIRM</name>
<dbReference type="KEGG" id="vpy:HZI73_04805"/>
<protein>
    <submittedName>
        <fullName evidence="2">Acyl-protein synthetase</fullName>
    </submittedName>
</protein>
<sequence length="377" mass="42220">MEAIEQLFKYNRIYDHQGSSPLFIKAMRESIGYHVNHCSFYKQLLEEADYHVDMLKTEKDLAQIPTIPAHFFKYHEIMSIDPSQVAIHATSSGTQGQKSQVFLDKNSVRLGTKMIIKAMKYHGLISLLPTNYMLLGYEPREGNAMGNVKVLLGMMRFAPAVGKAFALRSVGSDYHIDYFGIMAALKRYAKMRLPVRMLGFPAYLYMLLKMLQDNHMTFNLSNKSVILTGGGWKQYNDQAIDKEELHGLVESVLGIPAKNCRDFYSAVEHSVAYPECKHHHMHVPIWSRVVIRDVKTLEPVGFDQPGFLSFISPLVSSMPISSIIMGDMAVLRDGRQCGCGITTPYFEVLGRAGTSRGKSCAMTAAEFMKGGSHGASI</sequence>
<keyword evidence="3" id="KW-1185">Reference proteome</keyword>
<dbReference type="InterPro" id="IPR042099">
    <property type="entry name" value="ANL_N_sf"/>
</dbReference>
<dbReference type="GO" id="GO:0047474">
    <property type="term" value="F:long-chain fatty acid--protein ligase activity"/>
    <property type="evidence" value="ECO:0007669"/>
    <property type="project" value="InterPro"/>
</dbReference>
<dbReference type="AlphaFoldDB" id="A0A8J8MI50"/>
<evidence type="ECO:0000259" key="1">
    <source>
        <dbReference type="Pfam" id="PF04443"/>
    </source>
</evidence>